<dbReference type="AlphaFoldDB" id="A0A6A6L0A3"/>
<evidence type="ECO:0000313" key="2">
    <source>
        <dbReference type="EMBL" id="KAF2294750.1"/>
    </source>
</evidence>
<protein>
    <recommendedName>
        <fullName evidence="1">O-acyltransferase WSD1 C-terminal domain-containing protein</fullName>
    </recommendedName>
</protein>
<dbReference type="InterPro" id="IPR009721">
    <property type="entry name" value="O-acyltransferase_WSD1_C"/>
</dbReference>
<dbReference type="PANTHER" id="PTHR31650:SF41">
    <property type="entry name" value="O-ACYLTRANSFERASE WSD1-LIKE ISOFORM X1"/>
    <property type="match status" value="1"/>
</dbReference>
<proteinExistence type="predicted"/>
<sequence length="335" mass="37505">MFLGSCRKLEDPEAVPTLDSGRIRRNWRGSGGKLKGRRGLLMWFLKMVLYALNFLMGFLKTVISGGDGVELWPRKVATAHFLIEDMKMVKKAVANATINDVLLGMISAGFSRYLDHRSPNSLKKNQRLTGVAMVNLKEPITLQDMDLNKMIESTPRSRKGNKFGIILIPIFYNKGIAPLQYVKIAKRTVDRKKQSLEAFISYGISNLSNYLFGSKFVSYFMYRILCHSSFTISNMAGPKDQVTLAGNPITYIKANITGVPQAVAMHMVSYAGKADMQLVVAKDIIPDPQFLAKCLEDSLLEMKEAAIATMKKKGKKIKYHKDTRKKKLVGHCLAS</sequence>
<reference evidence="2 3" key="1">
    <citation type="journal article" date="2020" name="Mol. Plant">
        <title>The Chromosome-Based Rubber Tree Genome Provides New Insights into Spurge Genome Evolution and Rubber Biosynthesis.</title>
        <authorList>
            <person name="Liu J."/>
            <person name="Shi C."/>
            <person name="Shi C.C."/>
            <person name="Li W."/>
            <person name="Zhang Q.J."/>
            <person name="Zhang Y."/>
            <person name="Li K."/>
            <person name="Lu H.F."/>
            <person name="Shi C."/>
            <person name="Zhu S.T."/>
            <person name="Xiao Z.Y."/>
            <person name="Nan H."/>
            <person name="Yue Y."/>
            <person name="Zhu X.G."/>
            <person name="Wu Y."/>
            <person name="Hong X.N."/>
            <person name="Fan G.Y."/>
            <person name="Tong Y."/>
            <person name="Zhang D."/>
            <person name="Mao C.L."/>
            <person name="Liu Y.L."/>
            <person name="Hao S.J."/>
            <person name="Liu W.Q."/>
            <person name="Lv M.Q."/>
            <person name="Zhang H.B."/>
            <person name="Liu Y."/>
            <person name="Hu-Tang G.R."/>
            <person name="Wang J.P."/>
            <person name="Wang J.H."/>
            <person name="Sun Y.H."/>
            <person name="Ni S.B."/>
            <person name="Chen W.B."/>
            <person name="Zhang X.C."/>
            <person name="Jiao Y.N."/>
            <person name="Eichler E.E."/>
            <person name="Li G.H."/>
            <person name="Liu X."/>
            <person name="Gao L.Z."/>
        </authorList>
    </citation>
    <scope>NUCLEOTIDE SEQUENCE [LARGE SCALE GENOMIC DNA]</scope>
    <source>
        <strain evidence="3">cv. GT1</strain>
        <tissue evidence="2">Leaf</tissue>
    </source>
</reference>
<dbReference type="PANTHER" id="PTHR31650">
    <property type="entry name" value="O-ACYLTRANSFERASE (WSD1-LIKE) FAMILY PROTEIN"/>
    <property type="match status" value="1"/>
</dbReference>
<accession>A0A6A6L0A3</accession>
<dbReference type="Pfam" id="PF06974">
    <property type="entry name" value="WS_DGAT_C"/>
    <property type="match status" value="1"/>
</dbReference>
<organism evidence="2 3">
    <name type="scientific">Hevea brasiliensis</name>
    <name type="common">Para rubber tree</name>
    <name type="synonym">Siphonia brasiliensis</name>
    <dbReference type="NCBI Taxonomy" id="3981"/>
    <lineage>
        <taxon>Eukaryota</taxon>
        <taxon>Viridiplantae</taxon>
        <taxon>Streptophyta</taxon>
        <taxon>Embryophyta</taxon>
        <taxon>Tracheophyta</taxon>
        <taxon>Spermatophyta</taxon>
        <taxon>Magnoliopsida</taxon>
        <taxon>eudicotyledons</taxon>
        <taxon>Gunneridae</taxon>
        <taxon>Pentapetalae</taxon>
        <taxon>rosids</taxon>
        <taxon>fabids</taxon>
        <taxon>Malpighiales</taxon>
        <taxon>Euphorbiaceae</taxon>
        <taxon>Crotonoideae</taxon>
        <taxon>Micrandreae</taxon>
        <taxon>Hevea</taxon>
    </lineage>
</organism>
<comment type="caution">
    <text evidence="2">The sequence shown here is derived from an EMBL/GenBank/DDBJ whole genome shotgun (WGS) entry which is preliminary data.</text>
</comment>
<dbReference type="GO" id="GO:0005886">
    <property type="term" value="C:plasma membrane"/>
    <property type="evidence" value="ECO:0007669"/>
    <property type="project" value="TreeGrafter"/>
</dbReference>
<dbReference type="GO" id="GO:0008374">
    <property type="term" value="F:O-acyltransferase activity"/>
    <property type="evidence" value="ECO:0007669"/>
    <property type="project" value="InterPro"/>
</dbReference>
<gene>
    <name evidence="2" type="ORF">GH714_016020</name>
</gene>
<feature type="domain" description="O-acyltransferase WSD1 C-terminal" evidence="1">
    <location>
        <begin position="160"/>
        <end position="303"/>
    </location>
</feature>
<dbReference type="GO" id="GO:0019432">
    <property type="term" value="P:triglyceride biosynthetic process"/>
    <property type="evidence" value="ECO:0007669"/>
    <property type="project" value="TreeGrafter"/>
</dbReference>
<name>A0A6A6L0A3_HEVBR</name>
<dbReference type="InterPro" id="IPR045034">
    <property type="entry name" value="O-acyltransferase_WSD1-like"/>
</dbReference>
<keyword evidence="3" id="KW-1185">Reference proteome</keyword>
<evidence type="ECO:0000259" key="1">
    <source>
        <dbReference type="Pfam" id="PF06974"/>
    </source>
</evidence>
<evidence type="ECO:0000313" key="3">
    <source>
        <dbReference type="Proteomes" id="UP000467840"/>
    </source>
</evidence>
<dbReference type="Proteomes" id="UP000467840">
    <property type="component" value="Chromosome 7"/>
</dbReference>
<dbReference type="EMBL" id="JAAGAX010000013">
    <property type="protein sequence ID" value="KAF2294750.1"/>
    <property type="molecule type" value="Genomic_DNA"/>
</dbReference>